<dbReference type="Proteomes" id="UP000023152">
    <property type="component" value="Unassembled WGS sequence"/>
</dbReference>
<sequence length="228" mass="25618">MVKQSLACDYLGKVISSWYAFIPDIDEVLGLLLDLKVSEFQLLSKSATKALFQAGSAIPQSFVKCMGKQALMISKRNRHGQALASIVYLVEKNPIVLYKHLPRYFFQKFPNVAFHQETQHFAVGTGQNRENSILIYDLRTTTRWKTLKGHTGAITAIEFNKNGEYLASYSPFENPPTLRCWYVGSGGILNNFLSFGSGLVSGKCTKQFDCGSSWQYFYCMGCAKARKC</sequence>
<evidence type="ECO:0000313" key="2">
    <source>
        <dbReference type="Proteomes" id="UP000023152"/>
    </source>
</evidence>
<dbReference type="InterPro" id="IPR036322">
    <property type="entry name" value="WD40_repeat_dom_sf"/>
</dbReference>
<dbReference type="PANTHER" id="PTHR44099">
    <property type="entry name" value="RABCONNECTIN-3B, ISOFORM A"/>
    <property type="match status" value="1"/>
</dbReference>
<dbReference type="GO" id="GO:0005737">
    <property type="term" value="C:cytoplasm"/>
    <property type="evidence" value="ECO:0007669"/>
    <property type="project" value="TreeGrafter"/>
</dbReference>
<comment type="caution">
    <text evidence="1">The sequence shown here is derived from an EMBL/GenBank/DDBJ whole genome shotgun (WGS) entry which is preliminary data.</text>
</comment>
<dbReference type="InterPro" id="IPR015943">
    <property type="entry name" value="WD40/YVTN_repeat-like_dom_sf"/>
</dbReference>
<organism evidence="1 2">
    <name type="scientific">Reticulomyxa filosa</name>
    <dbReference type="NCBI Taxonomy" id="46433"/>
    <lineage>
        <taxon>Eukaryota</taxon>
        <taxon>Sar</taxon>
        <taxon>Rhizaria</taxon>
        <taxon>Retaria</taxon>
        <taxon>Foraminifera</taxon>
        <taxon>Monothalamids</taxon>
        <taxon>Reticulomyxidae</taxon>
        <taxon>Reticulomyxa</taxon>
    </lineage>
</organism>
<dbReference type="SUPFAM" id="SSF50978">
    <property type="entry name" value="WD40 repeat-like"/>
    <property type="match status" value="1"/>
</dbReference>
<dbReference type="InterPro" id="IPR049916">
    <property type="entry name" value="WDR72-like"/>
</dbReference>
<dbReference type="Gene3D" id="2.130.10.10">
    <property type="entry name" value="YVTN repeat-like/Quinoprotein amine dehydrogenase"/>
    <property type="match status" value="1"/>
</dbReference>
<dbReference type="PANTHER" id="PTHR44099:SF4">
    <property type="entry name" value="RABCONNECTIN-3B, ISOFORM A"/>
    <property type="match status" value="1"/>
</dbReference>
<accession>X6NHQ7</accession>
<gene>
    <name evidence="1" type="ORF">RFI_11724</name>
</gene>
<reference evidence="1 2" key="1">
    <citation type="journal article" date="2013" name="Curr. Biol.">
        <title>The Genome of the Foraminiferan Reticulomyxa filosa.</title>
        <authorList>
            <person name="Glockner G."/>
            <person name="Hulsmann N."/>
            <person name="Schleicher M."/>
            <person name="Noegel A.A."/>
            <person name="Eichinger L."/>
            <person name="Gallinger C."/>
            <person name="Pawlowski J."/>
            <person name="Sierra R."/>
            <person name="Euteneuer U."/>
            <person name="Pillet L."/>
            <person name="Moustafa A."/>
            <person name="Platzer M."/>
            <person name="Groth M."/>
            <person name="Szafranski K."/>
            <person name="Schliwa M."/>
        </authorList>
    </citation>
    <scope>NUCLEOTIDE SEQUENCE [LARGE SCALE GENOMIC DNA]</scope>
</reference>
<proteinExistence type="predicted"/>
<evidence type="ECO:0000313" key="1">
    <source>
        <dbReference type="EMBL" id="ETO25413.1"/>
    </source>
</evidence>
<keyword evidence="2" id="KW-1185">Reference proteome</keyword>
<dbReference type="AlphaFoldDB" id="X6NHQ7"/>
<name>X6NHQ7_RETFI</name>
<dbReference type="EMBL" id="ASPP01008560">
    <property type="protein sequence ID" value="ETO25413.1"/>
    <property type="molecule type" value="Genomic_DNA"/>
</dbReference>
<dbReference type="OrthoDB" id="10268105at2759"/>
<protein>
    <submittedName>
        <fullName evidence="1">Uncharacterized protein</fullName>
    </submittedName>
</protein>